<dbReference type="InParanoid" id="A0A067MS55"/>
<keyword evidence="1" id="KW-1133">Transmembrane helix</keyword>
<protein>
    <submittedName>
        <fullName evidence="2">Uncharacterized protein</fullName>
    </submittedName>
</protein>
<keyword evidence="1" id="KW-0472">Membrane</keyword>
<name>A0A067MS55_BOTB1</name>
<dbReference type="EMBL" id="KL198021">
    <property type="protein sequence ID" value="KDQ18578.1"/>
    <property type="molecule type" value="Genomic_DNA"/>
</dbReference>
<reference evidence="3" key="1">
    <citation type="journal article" date="2014" name="Proc. Natl. Acad. Sci. U.S.A.">
        <title>Extensive sampling of basidiomycete genomes demonstrates inadequacy of the white-rot/brown-rot paradigm for wood decay fungi.</title>
        <authorList>
            <person name="Riley R."/>
            <person name="Salamov A.A."/>
            <person name="Brown D.W."/>
            <person name="Nagy L.G."/>
            <person name="Floudas D."/>
            <person name="Held B.W."/>
            <person name="Levasseur A."/>
            <person name="Lombard V."/>
            <person name="Morin E."/>
            <person name="Otillar R."/>
            <person name="Lindquist E.A."/>
            <person name="Sun H."/>
            <person name="LaButti K.M."/>
            <person name="Schmutz J."/>
            <person name="Jabbour D."/>
            <person name="Luo H."/>
            <person name="Baker S.E."/>
            <person name="Pisabarro A.G."/>
            <person name="Walton J.D."/>
            <person name="Blanchette R.A."/>
            <person name="Henrissat B."/>
            <person name="Martin F."/>
            <person name="Cullen D."/>
            <person name="Hibbett D.S."/>
            <person name="Grigoriev I.V."/>
        </authorList>
    </citation>
    <scope>NUCLEOTIDE SEQUENCE [LARGE SCALE GENOMIC DNA]</scope>
    <source>
        <strain evidence="3">FD-172 SS1</strain>
    </source>
</reference>
<sequence>MFSYYFNLNDGPYPTYTFIPTKSLSRSFVVVLLHPFLFRLSPHPHVQSPPHISPTSFPSNPTTAVLYSFLWLVVSIFYWVPRRNSLPHSIFTLLLTLST</sequence>
<organism evidence="2 3">
    <name type="scientific">Botryobasidium botryosum (strain FD-172 SS1)</name>
    <dbReference type="NCBI Taxonomy" id="930990"/>
    <lineage>
        <taxon>Eukaryota</taxon>
        <taxon>Fungi</taxon>
        <taxon>Dikarya</taxon>
        <taxon>Basidiomycota</taxon>
        <taxon>Agaricomycotina</taxon>
        <taxon>Agaricomycetes</taxon>
        <taxon>Cantharellales</taxon>
        <taxon>Botryobasidiaceae</taxon>
        <taxon>Botryobasidium</taxon>
    </lineage>
</organism>
<feature type="transmembrane region" description="Helical" evidence="1">
    <location>
        <begin position="64"/>
        <end position="80"/>
    </location>
</feature>
<accession>A0A067MS55</accession>
<evidence type="ECO:0000313" key="3">
    <source>
        <dbReference type="Proteomes" id="UP000027195"/>
    </source>
</evidence>
<proteinExistence type="predicted"/>
<evidence type="ECO:0000256" key="1">
    <source>
        <dbReference type="SAM" id="Phobius"/>
    </source>
</evidence>
<evidence type="ECO:0000313" key="2">
    <source>
        <dbReference type="EMBL" id="KDQ18578.1"/>
    </source>
</evidence>
<dbReference type="HOGENOM" id="CLU_2320026_0_0_1"/>
<dbReference type="Proteomes" id="UP000027195">
    <property type="component" value="Unassembled WGS sequence"/>
</dbReference>
<keyword evidence="1" id="KW-0812">Transmembrane</keyword>
<gene>
    <name evidence="2" type="ORF">BOTBODRAFT_515817</name>
</gene>
<keyword evidence="3" id="KW-1185">Reference proteome</keyword>
<dbReference type="AlphaFoldDB" id="A0A067MS55"/>